<protein>
    <submittedName>
        <fullName evidence="6">HTH-type transcriptional activator RhaR</fullName>
    </submittedName>
</protein>
<feature type="domain" description="HTH araC/xylS-type" evidence="5">
    <location>
        <begin position="681"/>
        <end position="780"/>
    </location>
</feature>
<dbReference type="Proteomes" id="UP000838821">
    <property type="component" value="Unassembled WGS sequence"/>
</dbReference>
<comment type="caution">
    <text evidence="6">The sequence shown here is derived from an EMBL/GenBank/DDBJ whole genome shotgun (WGS) entry which is preliminary data.</text>
</comment>
<dbReference type="InterPro" id="IPR018060">
    <property type="entry name" value="HTH_AraC"/>
</dbReference>
<keyword evidence="4" id="KW-0812">Transmembrane</keyword>
<dbReference type="PROSITE" id="PS00041">
    <property type="entry name" value="HTH_ARAC_FAMILY_1"/>
    <property type="match status" value="1"/>
</dbReference>
<dbReference type="PANTHER" id="PTHR43280">
    <property type="entry name" value="ARAC-FAMILY TRANSCRIPTIONAL REGULATOR"/>
    <property type="match status" value="1"/>
</dbReference>
<dbReference type="InterPro" id="IPR018062">
    <property type="entry name" value="HTH_AraC-typ_CS"/>
</dbReference>
<feature type="transmembrane region" description="Helical" evidence="4">
    <location>
        <begin position="15"/>
        <end position="37"/>
    </location>
</feature>
<dbReference type="PANTHER" id="PTHR43280:SF2">
    <property type="entry name" value="HTH-TYPE TRANSCRIPTIONAL REGULATOR EXSA"/>
    <property type="match status" value="1"/>
</dbReference>
<gene>
    <name evidence="6" type="primary">rhaR_42</name>
    <name evidence="6" type="ORF">PAECIP111891_02030</name>
</gene>
<dbReference type="EMBL" id="CAKMMW010000004">
    <property type="protein sequence ID" value="CAH1202189.1"/>
    <property type="molecule type" value="Genomic_DNA"/>
</dbReference>
<dbReference type="RefSeq" id="WP_236286723.1">
    <property type="nucleotide sequence ID" value="NZ_CAKMMW010000004.1"/>
</dbReference>
<dbReference type="Gene3D" id="3.30.450.20">
    <property type="entry name" value="PAS domain"/>
    <property type="match status" value="1"/>
</dbReference>
<dbReference type="InterPro" id="IPR009057">
    <property type="entry name" value="Homeodomain-like_sf"/>
</dbReference>
<evidence type="ECO:0000259" key="5">
    <source>
        <dbReference type="PROSITE" id="PS01124"/>
    </source>
</evidence>
<keyword evidence="4" id="KW-1133">Transmembrane helix</keyword>
<keyword evidence="1" id="KW-0805">Transcription regulation</keyword>
<reference evidence="6" key="1">
    <citation type="submission" date="2022-01" db="EMBL/GenBank/DDBJ databases">
        <authorList>
            <person name="Criscuolo A."/>
        </authorList>
    </citation>
    <scope>NUCLEOTIDE SEQUENCE</scope>
    <source>
        <strain evidence="6">CIP111891</strain>
    </source>
</reference>
<dbReference type="PROSITE" id="PS01124">
    <property type="entry name" value="HTH_ARAC_FAMILY_2"/>
    <property type="match status" value="1"/>
</dbReference>
<evidence type="ECO:0000256" key="2">
    <source>
        <dbReference type="ARBA" id="ARBA00023125"/>
    </source>
</evidence>
<accession>A0ABN8GBY6</accession>
<dbReference type="Pfam" id="PF12833">
    <property type="entry name" value="HTH_18"/>
    <property type="match status" value="1"/>
</dbReference>
<dbReference type="SMART" id="SM00342">
    <property type="entry name" value="HTH_ARAC"/>
    <property type="match status" value="1"/>
</dbReference>
<evidence type="ECO:0000256" key="1">
    <source>
        <dbReference type="ARBA" id="ARBA00023015"/>
    </source>
</evidence>
<evidence type="ECO:0000256" key="3">
    <source>
        <dbReference type="ARBA" id="ARBA00023163"/>
    </source>
</evidence>
<dbReference type="CDD" id="cd12912">
    <property type="entry name" value="PDC2_MCP_like"/>
    <property type="match status" value="1"/>
</dbReference>
<evidence type="ECO:0000313" key="7">
    <source>
        <dbReference type="Proteomes" id="UP000838821"/>
    </source>
</evidence>
<evidence type="ECO:0000256" key="4">
    <source>
        <dbReference type="SAM" id="Phobius"/>
    </source>
</evidence>
<organism evidence="6 7">
    <name type="scientific">Paenibacillus allorhizoplanae</name>
    <dbReference type="NCBI Taxonomy" id="2905648"/>
    <lineage>
        <taxon>Bacteria</taxon>
        <taxon>Bacillati</taxon>
        <taxon>Bacillota</taxon>
        <taxon>Bacilli</taxon>
        <taxon>Bacillales</taxon>
        <taxon>Paenibacillaceae</taxon>
        <taxon>Paenibacillus</taxon>
    </lineage>
</organism>
<feature type="transmembrane region" description="Helical" evidence="4">
    <location>
        <begin position="308"/>
        <end position="326"/>
    </location>
</feature>
<proteinExistence type="predicted"/>
<keyword evidence="3" id="KW-0804">Transcription</keyword>
<evidence type="ECO:0000313" key="6">
    <source>
        <dbReference type="EMBL" id="CAH1202189.1"/>
    </source>
</evidence>
<keyword evidence="2" id="KW-0238">DNA-binding</keyword>
<dbReference type="Gene3D" id="1.10.10.60">
    <property type="entry name" value="Homeodomain-like"/>
    <property type="match status" value="2"/>
</dbReference>
<keyword evidence="7" id="KW-1185">Reference proteome</keyword>
<dbReference type="SUPFAM" id="SSF46689">
    <property type="entry name" value="Homeodomain-like"/>
    <property type="match status" value="1"/>
</dbReference>
<name>A0ABN8GBY6_9BACL</name>
<keyword evidence="4" id="KW-0472">Membrane</keyword>
<sequence>MVTINTRTSIFNQLLISFVVIITSLILVLSSLLYYNYTSSSINMLKEMKTDILSKTSYSAIYMDTLAKKFCQTLSLNNPLIAFANSNEEDILITSKAIQTLSSLAIPNTYIHSAYIYNRKIDTMIATPSDTFYNSADFYDKEITQWLGSLPNIKNLPTLYPISRKIKANAEANSNLVNVYTYILFDVSDYRENYSNAIILNVDADWLRMTLSSIDKNMSRDGSELFVVNENGSIVSHSSPEMFMKNIADLSYFKEMSASAASSGTIFDNFEGEKHVISYVSSNELGWKFVSITPYNAVFASVKRNRTITVTFCALILLLGLFYAFLASKKLYRPIGQLTSGIKNRLHSNNKSEKFVDEVGFLASAFSGMLDKTDSLESMKRNSMPVLKNEYLKHVLSSSNLVLPNHISHTDKDLDITVKFTEPLFLFMLKIDGYNNFILKHSEKDRSLYKYAIANIAKEFTADHYGNEVIDSAADELIVLANISNSEADSSTLYHTFHDIVESIQHYVAKHLNISISGTLGYVINSPEQIKSLYEETVSLALYRIRFGHASILSPEILKEVDSERFTFPTTKEKQLIDALKLGNGKASKEAYKEIIRLIERSTYDNIITSIIYLFYAIYNELNRIAEGTQAKMNIISIDFLHKVTGLETLDEMEETFFSLIDDIVLLKEGAKDHKKDEIVKSVMTLIHASYQDKNLTLISCAETLAISSVYLGKLFKNATGKSVAEYITVVRMEKLKHYLEHSQLPIIDILEKCGMEKSNYFYTSFKKHFGVSLTEYRLNGVKIKSD</sequence>
<dbReference type="Gene3D" id="6.10.340.10">
    <property type="match status" value="1"/>
</dbReference>